<organism evidence="2 3">
    <name type="scientific">Protopolystoma xenopodis</name>
    <dbReference type="NCBI Taxonomy" id="117903"/>
    <lineage>
        <taxon>Eukaryota</taxon>
        <taxon>Metazoa</taxon>
        <taxon>Spiralia</taxon>
        <taxon>Lophotrochozoa</taxon>
        <taxon>Platyhelminthes</taxon>
        <taxon>Monogenea</taxon>
        <taxon>Polyopisthocotylea</taxon>
        <taxon>Polystomatidea</taxon>
        <taxon>Polystomatidae</taxon>
        <taxon>Protopolystoma</taxon>
    </lineage>
</organism>
<dbReference type="AlphaFoldDB" id="A0A3S5C2Z1"/>
<evidence type="ECO:0000313" key="2">
    <source>
        <dbReference type="EMBL" id="VEL31864.1"/>
    </source>
</evidence>
<reference evidence="2" key="1">
    <citation type="submission" date="2018-11" db="EMBL/GenBank/DDBJ databases">
        <authorList>
            <consortium name="Pathogen Informatics"/>
        </authorList>
    </citation>
    <scope>NUCLEOTIDE SEQUENCE</scope>
</reference>
<dbReference type="Proteomes" id="UP000784294">
    <property type="component" value="Unassembled WGS sequence"/>
</dbReference>
<accession>A0A3S5C2Z1</accession>
<proteinExistence type="predicted"/>
<dbReference type="EMBL" id="CAAALY010127374">
    <property type="protein sequence ID" value="VEL31864.1"/>
    <property type="molecule type" value="Genomic_DNA"/>
</dbReference>
<feature type="region of interest" description="Disordered" evidence="1">
    <location>
        <begin position="78"/>
        <end position="106"/>
    </location>
</feature>
<sequence>MYKVPHMRVDIVMNSPARCGQDALLENLKSSSVLLFTTTSSHQFSNLDEINVGIYAQRLILTSKLLEAVNQSLQKASMRCRQANATPTREKETTTSEGPDDSSLAVCASDTDQTTDGLAIFEPEAIGLPAVFAQLMHLGTTVLLSDRDLPAPGGLIPGPALV</sequence>
<name>A0A3S5C2Z1_9PLAT</name>
<gene>
    <name evidence="2" type="ORF">PXEA_LOCUS25304</name>
</gene>
<evidence type="ECO:0000313" key="3">
    <source>
        <dbReference type="Proteomes" id="UP000784294"/>
    </source>
</evidence>
<keyword evidence="3" id="KW-1185">Reference proteome</keyword>
<feature type="non-terminal residue" evidence="2">
    <location>
        <position position="1"/>
    </location>
</feature>
<comment type="caution">
    <text evidence="2">The sequence shown here is derived from an EMBL/GenBank/DDBJ whole genome shotgun (WGS) entry which is preliminary data.</text>
</comment>
<protein>
    <submittedName>
        <fullName evidence="2">Uncharacterized protein</fullName>
    </submittedName>
</protein>
<evidence type="ECO:0000256" key="1">
    <source>
        <dbReference type="SAM" id="MobiDB-lite"/>
    </source>
</evidence>